<dbReference type="NCBIfam" id="TIGR03309">
    <property type="entry name" value="matur_yqeB"/>
    <property type="match status" value="1"/>
</dbReference>
<evidence type="ECO:0000313" key="1">
    <source>
        <dbReference type="EMBL" id="SHJ71458.1"/>
    </source>
</evidence>
<dbReference type="STRING" id="1121476.SAMN02745751_03204"/>
<accession>A0A1M6LJZ6</accession>
<dbReference type="OrthoDB" id="9815497at2"/>
<keyword evidence="2" id="KW-1185">Reference proteome</keyword>
<dbReference type="EMBL" id="FQZL01000032">
    <property type="protein sequence ID" value="SHJ71458.1"/>
    <property type="molecule type" value="Genomic_DNA"/>
</dbReference>
<reference evidence="1 2" key="1">
    <citation type="submission" date="2016-11" db="EMBL/GenBank/DDBJ databases">
        <authorList>
            <person name="Jaros S."/>
            <person name="Januszkiewicz K."/>
            <person name="Wedrychowicz H."/>
        </authorList>
    </citation>
    <scope>NUCLEOTIDE SEQUENCE [LARGE SCALE GENOMIC DNA]</scope>
    <source>
        <strain evidence="1 2">DSM 17477</strain>
    </source>
</reference>
<protein>
    <submittedName>
        <fullName evidence="1">Xanthine dehydrogenase accessory factor</fullName>
    </submittedName>
</protein>
<name>A0A1M6LJZ6_9FIRM</name>
<dbReference type="AlphaFoldDB" id="A0A1M6LJZ6"/>
<organism evidence="1 2">
    <name type="scientific">Dethiosulfatibacter aminovorans DSM 17477</name>
    <dbReference type="NCBI Taxonomy" id="1121476"/>
    <lineage>
        <taxon>Bacteria</taxon>
        <taxon>Bacillati</taxon>
        <taxon>Bacillota</taxon>
        <taxon>Tissierellia</taxon>
        <taxon>Dethiosulfatibacter</taxon>
    </lineage>
</organism>
<sequence length="267" mass="28846">MYREIVIVRSGGDVASGTIKRLHEAGFKVIVLEIENPTAIRRTVSYSQCVFDGTVTIEGTTARLCRTLEEVDDAHFKGEIPVVIDPKGEMIDIIQPQVLIDAILAKKNLGTDKSMADIVIALGPGFEAGVDVDAVIETNRGHNLGRVIYEGKPQANTGAPGNIGGYTVERVIYSSGNGEIKVFCDIGSLVEKDEVIAEVEGKEIRSKIKGVIRGMIADKTHVFKGMKIGDVDPRNEVKNCYGISDKARAVGGGVLEAILHLQMKDKE</sequence>
<dbReference type="Proteomes" id="UP000184052">
    <property type="component" value="Unassembled WGS sequence"/>
</dbReference>
<gene>
    <name evidence="1" type="ORF">SAMN02745751_03204</name>
</gene>
<evidence type="ECO:0000313" key="2">
    <source>
        <dbReference type="Proteomes" id="UP000184052"/>
    </source>
</evidence>
<proteinExistence type="predicted"/>
<dbReference type="RefSeq" id="WP_073050571.1">
    <property type="nucleotide sequence ID" value="NZ_FQZL01000032.1"/>
</dbReference>
<dbReference type="InterPro" id="IPR017695">
    <property type="entry name" value="Se-dep_Mo_hydrolase_YqeB"/>
</dbReference>